<comment type="caution">
    <text evidence="2">The sequence shown here is derived from an EMBL/GenBank/DDBJ whole genome shotgun (WGS) entry which is preliminary data.</text>
</comment>
<evidence type="ECO:0000313" key="2">
    <source>
        <dbReference type="EMBL" id="MFC4159368.1"/>
    </source>
</evidence>
<keyword evidence="1" id="KW-0472">Membrane</keyword>
<dbReference type="RefSeq" id="WP_378163053.1">
    <property type="nucleotide sequence ID" value="NZ_JBHSBU010000001.1"/>
</dbReference>
<organism evidence="2 3">
    <name type="scientific">Chitinimonas lacunae</name>
    <dbReference type="NCBI Taxonomy" id="1963018"/>
    <lineage>
        <taxon>Bacteria</taxon>
        <taxon>Pseudomonadati</taxon>
        <taxon>Pseudomonadota</taxon>
        <taxon>Betaproteobacteria</taxon>
        <taxon>Neisseriales</taxon>
        <taxon>Chitinibacteraceae</taxon>
        <taxon>Chitinimonas</taxon>
    </lineage>
</organism>
<gene>
    <name evidence="2" type="ORF">ACFOW7_08355</name>
</gene>
<keyword evidence="1" id="KW-0812">Transmembrane</keyword>
<evidence type="ECO:0000256" key="1">
    <source>
        <dbReference type="SAM" id="Phobius"/>
    </source>
</evidence>
<dbReference type="Proteomes" id="UP001595791">
    <property type="component" value="Unassembled WGS sequence"/>
</dbReference>
<accession>A0ABV8MQF8</accession>
<dbReference type="EMBL" id="JBHSBU010000001">
    <property type="protein sequence ID" value="MFC4159368.1"/>
    <property type="molecule type" value="Genomic_DNA"/>
</dbReference>
<keyword evidence="3" id="KW-1185">Reference proteome</keyword>
<sequence length="240" mass="26585">MRLLGSGRERQASRIGYAADFCPICHGAQVFAIDRIGPTHYGVGQGRLAGHERICLNCTTAFQTDPGRYRALAERPAELDVLQAETFPNLDHVHHDQLELVRRIEYDPFAFPPAERHGLIRNVLLCLSEKVERHFSAFKLDYHTGLALAAALVLCLIGPMLLPAVPVVVFMVLGAAVVSWHYLTSGRRYMRQHVLPALARGLRPLKPSADELAHVLAELDELGHKIGKKVVLADLLALLK</sequence>
<proteinExistence type="predicted"/>
<protein>
    <submittedName>
        <fullName evidence="2">Uncharacterized protein</fullName>
    </submittedName>
</protein>
<evidence type="ECO:0000313" key="3">
    <source>
        <dbReference type="Proteomes" id="UP001595791"/>
    </source>
</evidence>
<reference evidence="3" key="1">
    <citation type="journal article" date="2019" name="Int. J. Syst. Evol. Microbiol.">
        <title>The Global Catalogue of Microorganisms (GCM) 10K type strain sequencing project: providing services to taxonomists for standard genome sequencing and annotation.</title>
        <authorList>
            <consortium name="The Broad Institute Genomics Platform"/>
            <consortium name="The Broad Institute Genome Sequencing Center for Infectious Disease"/>
            <person name="Wu L."/>
            <person name="Ma J."/>
        </authorList>
    </citation>
    <scope>NUCLEOTIDE SEQUENCE [LARGE SCALE GENOMIC DNA]</scope>
    <source>
        <strain evidence="3">LMG 29894</strain>
    </source>
</reference>
<name>A0ABV8MQF8_9NEIS</name>
<keyword evidence="1" id="KW-1133">Transmembrane helix</keyword>
<feature type="transmembrane region" description="Helical" evidence="1">
    <location>
        <begin position="167"/>
        <end position="183"/>
    </location>
</feature>